<keyword evidence="3" id="KW-0808">Transferase</keyword>
<sequence>MKVLHVYRTFFPDPPGGLQEAIRQICISGQRFGHESRVFTLSPNPDPNHIERSGIHILRSRSWISPVSCDIGGPDAFMLFRKLAKWADILHFHFPWPLLDFLNITLEKSKPRLMTYHSDIVRQKFIAKIYAPLMWRTLRSMDRIVATSPNYVETSPVLSCKQLQGRVSVIPLGIDENHYLTGSADEIDNDKCTDSFQTPYILFIGALRYYKGLDILLHAATAFHGDLVIAGTGSEHDFLCTLKQNLNLKNVHLIGQVSEAKKIRLLKGCSALVLPSQLRSEAFGMSMVEASIFSKPLISCEIGSGTSFVNKHNESGLVVPAASARDLANAMNQIFHDQVLAERLGTGARARYERLFSGSILGASYSRVYGEILAR</sequence>
<dbReference type="Pfam" id="PF13439">
    <property type="entry name" value="Glyco_transf_4"/>
    <property type="match status" value="1"/>
</dbReference>
<evidence type="ECO:0000259" key="2">
    <source>
        <dbReference type="Pfam" id="PF13439"/>
    </source>
</evidence>
<feature type="domain" description="Glycosyl transferase family 1" evidence="1">
    <location>
        <begin position="198"/>
        <end position="350"/>
    </location>
</feature>
<dbReference type="KEGG" id="boz:DBV39_16175"/>
<evidence type="ECO:0000313" key="3">
    <source>
        <dbReference type="EMBL" id="AWB35012.1"/>
    </source>
</evidence>
<dbReference type="GO" id="GO:0016757">
    <property type="term" value="F:glycosyltransferase activity"/>
    <property type="evidence" value="ECO:0007669"/>
    <property type="project" value="InterPro"/>
</dbReference>
<gene>
    <name evidence="3" type="ORF">DBV39_16175</name>
</gene>
<dbReference type="AlphaFoldDB" id="A0A2R4XMH9"/>
<dbReference type="SUPFAM" id="SSF53756">
    <property type="entry name" value="UDP-Glycosyltransferase/glycogen phosphorylase"/>
    <property type="match status" value="1"/>
</dbReference>
<dbReference type="OrthoDB" id="433681at2"/>
<evidence type="ECO:0000313" key="4">
    <source>
        <dbReference type="Proteomes" id="UP000244571"/>
    </source>
</evidence>
<dbReference type="InterPro" id="IPR001296">
    <property type="entry name" value="Glyco_trans_1"/>
</dbReference>
<organism evidence="3 4">
    <name type="scientific">Orrella marina</name>
    <dbReference type="NCBI Taxonomy" id="2163011"/>
    <lineage>
        <taxon>Bacteria</taxon>
        <taxon>Pseudomonadati</taxon>
        <taxon>Pseudomonadota</taxon>
        <taxon>Betaproteobacteria</taxon>
        <taxon>Burkholderiales</taxon>
        <taxon>Alcaligenaceae</taxon>
        <taxon>Orrella</taxon>
    </lineage>
</organism>
<dbReference type="RefSeq" id="WP_108622422.1">
    <property type="nucleotide sequence ID" value="NZ_CP028901.1"/>
</dbReference>
<dbReference type="Proteomes" id="UP000244571">
    <property type="component" value="Chromosome"/>
</dbReference>
<accession>A0A2R4XMH9</accession>
<dbReference type="InterPro" id="IPR028098">
    <property type="entry name" value="Glyco_trans_4-like_N"/>
</dbReference>
<protein>
    <submittedName>
        <fullName evidence="3">Glycosyl transferase</fullName>
    </submittedName>
</protein>
<keyword evidence="4" id="KW-1185">Reference proteome</keyword>
<dbReference type="EMBL" id="CP028901">
    <property type="protein sequence ID" value="AWB35012.1"/>
    <property type="molecule type" value="Genomic_DNA"/>
</dbReference>
<proteinExistence type="predicted"/>
<dbReference type="PANTHER" id="PTHR12526:SF627">
    <property type="entry name" value="D-RHAMNOSYLTRANSFERASE WBPZ"/>
    <property type="match status" value="1"/>
</dbReference>
<dbReference type="Pfam" id="PF00534">
    <property type="entry name" value="Glycos_transf_1"/>
    <property type="match status" value="1"/>
</dbReference>
<evidence type="ECO:0000259" key="1">
    <source>
        <dbReference type="Pfam" id="PF00534"/>
    </source>
</evidence>
<reference evidence="3 4" key="1">
    <citation type="submission" date="2018-04" db="EMBL/GenBank/DDBJ databases">
        <title>Bordetella sp. HZ20 isolated from seawater.</title>
        <authorList>
            <person name="Sun C."/>
        </authorList>
    </citation>
    <scope>NUCLEOTIDE SEQUENCE [LARGE SCALE GENOMIC DNA]</scope>
    <source>
        <strain evidence="3 4">HZ20</strain>
    </source>
</reference>
<dbReference type="Gene3D" id="3.40.50.2000">
    <property type="entry name" value="Glycogen Phosphorylase B"/>
    <property type="match status" value="2"/>
</dbReference>
<dbReference type="PANTHER" id="PTHR12526">
    <property type="entry name" value="GLYCOSYLTRANSFERASE"/>
    <property type="match status" value="1"/>
</dbReference>
<feature type="domain" description="Glycosyltransferase subfamily 4-like N-terminal" evidence="2">
    <location>
        <begin position="15"/>
        <end position="176"/>
    </location>
</feature>
<name>A0A2R4XMH9_9BURK</name>